<dbReference type="Proteomes" id="UP000549911">
    <property type="component" value="Unassembled WGS sequence"/>
</dbReference>
<feature type="region of interest" description="Disordered" evidence="9">
    <location>
        <begin position="318"/>
        <end position="338"/>
    </location>
</feature>
<dbReference type="GO" id="GO:0045717">
    <property type="term" value="P:negative regulation of fatty acid biosynthetic process"/>
    <property type="evidence" value="ECO:0007669"/>
    <property type="project" value="UniProtKB-ARBA"/>
</dbReference>
<accession>A0A7Y9H5Y2</accession>
<dbReference type="FunFam" id="3.30.200.20:FF:000035">
    <property type="entry name" value="Serine/threonine protein kinase Stk1"/>
    <property type="match status" value="1"/>
</dbReference>
<dbReference type="EC" id="2.7.11.1" evidence="1"/>
<reference evidence="13 14" key="2">
    <citation type="submission" date="2020-08" db="EMBL/GenBank/DDBJ databases">
        <title>The Agave Microbiome: Exploring the role of microbial communities in plant adaptations to desert environments.</title>
        <authorList>
            <person name="Partida-Martinez L.P."/>
        </authorList>
    </citation>
    <scope>NUCLEOTIDE SEQUENCE [LARGE SCALE GENOMIC DNA]</scope>
    <source>
        <strain evidence="13 14">AT2.17</strain>
    </source>
</reference>
<dbReference type="EMBL" id="JACCBW010000004">
    <property type="protein sequence ID" value="NYE38512.1"/>
    <property type="molecule type" value="Genomic_DNA"/>
</dbReference>
<evidence type="ECO:0000313" key="14">
    <source>
        <dbReference type="Proteomes" id="UP000549911"/>
    </source>
</evidence>
<protein>
    <recommendedName>
        <fullName evidence="1">non-specific serine/threonine protein kinase</fullName>
        <ecNumber evidence="1">2.7.11.1</ecNumber>
    </recommendedName>
</protein>
<comment type="catalytic activity">
    <reaction evidence="7">
        <text>L-threonyl-[protein] + ATP = O-phospho-L-threonyl-[protein] + ADP + H(+)</text>
        <dbReference type="Rhea" id="RHEA:46608"/>
        <dbReference type="Rhea" id="RHEA-COMP:11060"/>
        <dbReference type="Rhea" id="RHEA-COMP:11605"/>
        <dbReference type="ChEBI" id="CHEBI:15378"/>
        <dbReference type="ChEBI" id="CHEBI:30013"/>
        <dbReference type="ChEBI" id="CHEBI:30616"/>
        <dbReference type="ChEBI" id="CHEBI:61977"/>
        <dbReference type="ChEBI" id="CHEBI:456216"/>
        <dbReference type="EC" id="2.7.11.1"/>
    </reaction>
</comment>
<dbReference type="GO" id="GO:0005524">
    <property type="term" value="F:ATP binding"/>
    <property type="evidence" value="ECO:0007669"/>
    <property type="project" value="UniProtKB-KW"/>
</dbReference>
<dbReference type="SMART" id="SM00740">
    <property type="entry name" value="PASTA"/>
    <property type="match status" value="4"/>
</dbReference>
<keyword evidence="5 13" id="KW-0418">Kinase</keyword>
<evidence type="ECO:0000259" key="11">
    <source>
        <dbReference type="PROSITE" id="PS50011"/>
    </source>
</evidence>
<organism evidence="13 14">
    <name type="scientific">Nocardioides cavernae</name>
    <dbReference type="NCBI Taxonomy" id="1921566"/>
    <lineage>
        <taxon>Bacteria</taxon>
        <taxon>Bacillati</taxon>
        <taxon>Actinomycetota</taxon>
        <taxon>Actinomycetes</taxon>
        <taxon>Propionibacteriales</taxon>
        <taxon>Nocardioidaceae</taxon>
        <taxon>Nocardioides</taxon>
    </lineage>
</organism>
<dbReference type="RefSeq" id="WP_179621116.1">
    <property type="nucleotide sequence ID" value="NZ_JACCBW010000004.1"/>
</dbReference>
<evidence type="ECO:0000256" key="9">
    <source>
        <dbReference type="SAM" id="MobiDB-lite"/>
    </source>
</evidence>
<dbReference type="GO" id="GO:0004674">
    <property type="term" value="F:protein serine/threonine kinase activity"/>
    <property type="evidence" value="ECO:0007669"/>
    <property type="project" value="UniProtKB-KW"/>
</dbReference>
<dbReference type="InterPro" id="IPR005543">
    <property type="entry name" value="PASTA_dom"/>
</dbReference>
<keyword evidence="3 13" id="KW-0808">Transferase</keyword>
<keyword evidence="10" id="KW-1133">Transmembrane helix</keyword>
<dbReference type="Gene3D" id="1.10.510.10">
    <property type="entry name" value="Transferase(Phosphotransferase) domain 1"/>
    <property type="match status" value="1"/>
</dbReference>
<feature type="transmembrane region" description="Helical" evidence="10">
    <location>
        <begin position="423"/>
        <end position="444"/>
    </location>
</feature>
<feature type="region of interest" description="Disordered" evidence="9">
    <location>
        <begin position="354"/>
        <end position="377"/>
    </location>
</feature>
<keyword evidence="4" id="KW-0547">Nucleotide-binding</keyword>
<dbReference type="CDD" id="cd06577">
    <property type="entry name" value="PASTA_pknB"/>
    <property type="match status" value="4"/>
</dbReference>
<dbReference type="Gene3D" id="3.30.10.20">
    <property type="match status" value="4"/>
</dbReference>
<evidence type="ECO:0000256" key="3">
    <source>
        <dbReference type="ARBA" id="ARBA00022679"/>
    </source>
</evidence>
<evidence type="ECO:0000256" key="8">
    <source>
        <dbReference type="ARBA" id="ARBA00048679"/>
    </source>
</evidence>
<comment type="catalytic activity">
    <reaction evidence="8">
        <text>L-seryl-[protein] + ATP = O-phospho-L-seryl-[protein] + ADP + H(+)</text>
        <dbReference type="Rhea" id="RHEA:17989"/>
        <dbReference type="Rhea" id="RHEA-COMP:9863"/>
        <dbReference type="Rhea" id="RHEA-COMP:11604"/>
        <dbReference type="ChEBI" id="CHEBI:15378"/>
        <dbReference type="ChEBI" id="CHEBI:29999"/>
        <dbReference type="ChEBI" id="CHEBI:30616"/>
        <dbReference type="ChEBI" id="CHEBI:83421"/>
        <dbReference type="ChEBI" id="CHEBI:456216"/>
        <dbReference type="EC" id="2.7.11.1"/>
    </reaction>
</comment>
<name>A0A7Y9H5Y2_9ACTN</name>
<sequence>MEPPEHARASAPGAAGDPLVGRLLDGRYRIASRVARGGMASVYEATDTRLDRTVAVKVMHPGLGDDQEFAERFVREARAAARLNHPNVVGVYDQGDDTSDGTDTVFLVMEYVPGHTLRDVVRKEAPMAPTRAVALIEPVVSALAAAHRAGLIHRDVKPENVLIADEAHGGRVKVADFGLAKAVSADTQHTATGGVLIGTVSYLAPELVVDGRADARADVYATGVVLYELLTGRKPHEGESPIQVAYRHVHHDVPMPSLVEPGVPDYVDALVARATSRDRDQRPADATVLLHHLHRVELALREGLASDPELAADLLPRRAPADDADGGDADGGERTTPQPFDAEALALLTEVDPRDSGLVADGNPDRTTALERHAVPEERADPPVIEPMRTTTVAAAPAPTRTAPARPAPVATTPRRRSRRGPVLLVLAVLLLAGVGAGAYWFGWERYTTTPAVLGLDEVAARGELEDAGLEAEAGEPAYSENVEAGLVIATDPGPGGKVVDGGTVVLTLSLGPERYDVPPLQGQTEDQAQDALAATNLAFGESKARWSETVPEGQVIRSSPKAGTVLKPGATVDLVLSRGRKPFEVKDWTGRSIDTVRATLTERDLEVSVAEEYSDTVSAGDIIAQDPPAGSTLYRGDTVSFTVSLGPELVEVPRVRAMGVEAATELLEGLGFQVRTEQADNYLGLGFVYSSDPDQGDEVAKGSTITLYLI</sequence>
<dbReference type="InterPro" id="IPR000719">
    <property type="entry name" value="Prot_kinase_dom"/>
</dbReference>
<comment type="caution">
    <text evidence="13">The sequence shown here is derived from an EMBL/GenBank/DDBJ whole genome shotgun (WGS) entry which is preliminary data.</text>
</comment>
<gene>
    <name evidence="13" type="ORF">F4692_003660</name>
</gene>
<keyword evidence="14" id="KW-1185">Reference proteome</keyword>
<keyword evidence="2" id="KW-0723">Serine/threonine-protein kinase</keyword>
<feature type="domain" description="PASTA" evidence="12">
    <location>
        <begin position="444"/>
        <end position="511"/>
    </location>
</feature>
<evidence type="ECO:0000256" key="4">
    <source>
        <dbReference type="ARBA" id="ARBA00022741"/>
    </source>
</evidence>
<dbReference type="FunFam" id="1.10.510.10:FF:000021">
    <property type="entry name" value="Serine/threonine protein kinase"/>
    <property type="match status" value="1"/>
</dbReference>
<feature type="compositionally biased region" description="Basic and acidic residues" evidence="9">
    <location>
        <begin position="368"/>
        <end position="377"/>
    </location>
</feature>
<evidence type="ECO:0000256" key="6">
    <source>
        <dbReference type="ARBA" id="ARBA00022840"/>
    </source>
</evidence>
<evidence type="ECO:0000256" key="5">
    <source>
        <dbReference type="ARBA" id="ARBA00022777"/>
    </source>
</evidence>
<dbReference type="CDD" id="cd14014">
    <property type="entry name" value="STKc_PknB_like"/>
    <property type="match status" value="1"/>
</dbReference>
<dbReference type="InterPro" id="IPR008271">
    <property type="entry name" value="Ser/Thr_kinase_AS"/>
</dbReference>
<dbReference type="SMART" id="SM00220">
    <property type="entry name" value="S_TKc"/>
    <property type="match status" value="1"/>
</dbReference>
<dbReference type="PROSITE" id="PS50011">
    <property type="entry name" value="PROTEIN_KINASE_DOM"/>
    <property type="match status" value="1"/>
</dbReference>
<reference evidence="13 14" key="1">
    <citation type="submission" date="2020-07" db="EMBL/GenBank/DDBJ databases">
        <authorList>
            <person name="Partida-Martinez L."/>
            <person name="Huntemann M."/>
            <person name="Clum A."/>
            <person name="Wang J."/>
            <person name="Palaniappan K."/>
            <person name="Ritter S."/>
            <person name="Chen I.-M."/>
            <person name="Stamatis D."/>
            <person name="Reddy T."/>
            <person name="O'Malley R."/>
            <person name="Daum C."/>
            <person name="Shapiro N."/>
            <person name="Ivanova N."/>
            <person name="Kyrpides N."/>
            <person name="Woyke T."/>
        </authorList>
    </citation>
    <scope>NUCLEOTIDE SEQUENCE [LARGE SCALE GENOMIC DNA]</scope>
    <source>
        <strain evidence="13 14">AT2.17</strain>
    </source>
</reference>
<proteinExistence type="predicted"/>
<feature type="region of interest" description="Disordered" evidence="9">
    <location>
        <begin position="393"/>
        <end position="417"/>
    </location>
</feature>
<evidence type="ECO:0000259" key="12">
    <source>
        <dbReference type="PROSITE" id="PS51178"/>
    </source>
</evidence>
<dbReference type="PANTHER" id="PTHR43289">
    <property type="entry name" value="MITOGEN-ACTIVATED PROTEIN KINASE KINASE KINASE 20-RELATED"/>
    <property type="match status" value="1"/>
</dbReference>
<evidence type="ECO:0000313" key="13">
    <source>
        <dbReference type="EMBL" id="NYE38512.1"/>
    </source>
</evidence>
<dbReference type="Gene3D" id="3.30.200.20">
    <property type="entry name" value="Phosphorylase Kinase, domain 1"/>
    <property type="match status" value="1"/>
</dbReference>
<keyword evidence="10" id="KW-0812">Transmembrane</keyword>
<dbReference type="PROSITE" id="PS00108">
    <property type="entry name" value="PROTEIN_KINASE_ST"/>
    <property type="match status" value="1"/>
</dbReference>
<dbReference type="AlphaFoldDB" id="A0A7Y9H5Y2"/>
<dbReference type="PANTHER" id="PTHR43289:SF34">
    <property type="entry name" value="SERINE_THREONINE-PROTEIN KINASE YBDM-RELATED"/>
    <property type="match status" value="1"/>
</dbReference>
<dbReference type="InterPro" id="IPR011009">
    <property type="entry name" value="Kinase-like_dom_sf"/>
</dbReference>
<evidence type="ECO:0000256" key="10">
    <source>
        <dbReference type="SAM" id="Phobius"/>
    </source>
</evidence>
<dbReference type="SUPFAM" id="SSF56112">
    <property type="entry name" value="Protein kinase-like (PK-like)"/>
    <property type="match status" value="1"/>
</dbReference>
<feature type="domain" description="PASTA" evidence="12">
    <location>
        <begin position="580"/>
        <end position="646"/>
    </location>
</feature>
<dbReference type="Pfam" id="PF03793">
    <property type="entry name" value="PASTA"/>
    <property type="match status" value="4"/>
</dbReference>
<keyword evidence="10" id="KW-0472">Membrane</keyword>
<feature type="domain" description="PASTA" evidence="12">
    <location>
        <begin position="512"/>
        <end position="579"/>
    </location>
</feature>
<feature type="domain" description="PASTA" evidence="12">
    <location>
        <begin position="647"/>
        <end position="711"/>
    </location>
</feature>
<keyword evidence="6" id="KW-0067">ATP-binding</keyword>
<dbReference type="PROSITE" id="PS51178">
    <property type="entry name" value="PASTA"/>
    <property type="match status" value="4"/>
</dbReference>
<dbReference type="Pfam" id="PF00069">
    <property type="entry name" value="Pkinase"/>
    <property type="match status" value="1"/>
</dbReference>
<feature type="domain" description="Protein kinase" evidence="11">
    <location>
        <begin position="28"/>
        <end position="294"/>
    </location>
</feature>
<feature type="compositionally biased region" description="Low complexity" evidence="9">
    <location>
        <begin position="393"/>
        <end position="413"/>
    </location>
</feature>
<evidence type="ECO:0000256" key="7">
    <source>
        <dbReference type="ARBA" id="ARBA00047899"/>
    </source>
</evidence>
<evidence type="ECO:0000256" key="1">
    <source>
        <dbReference type="ARBA" id="ARBA00012513"/>
    </source>
</evidence>
<evidence type="ECO:0000256" key="2">
    <source>
        <dbReference type="ARBA" id="ARBA00022527"/>
    </source>
</evidence>